<comment type="caution">
    <text evidence="3">The sequence shown here is derived from an EMBL/GenBank/DDBJ whole genome shotgun (WGS) entry which is preliminary data.</text>
</comment>
<evidence type="ECO:0000256" key="2">
    <source>
        <dbReference type="SAM" id="Phobius"/>
    </source>
</evidence>
<feature type="transmembrane region" description="Helical" evidence="2">
    <location>
        <begin position="199"/>
        <end position="217"/>
    </location>
</feature>
<gene>
    <name evidence="3" type="ORF">KDK95_12390</name>
</gene>
<dbReference type="Proteomes" id="UP000676325">
    <property type="component" value="Unassembled WGS sequence"/>
</dbReference>
<keyword evidence="2" id="KW-1133">Transmembrane helix</keyword>
<proteinExistence type="predicted"/>
<name>A0A941EAZ6_9ACTN</name>
<feature type="region of interest" description="Disordered" evidence="1">
    <location>
        <begin position="1"/>
        <end position="20"/>
    </location>
</feature>
<keyword evidence="4" id="KW-1185">Reference proteome</keyword>
<dbReference type="RefSeq" id="WP_212518253.1">
    <property type="nucleotide sequence ID" value="NZ_JAGSOH010000028.1"/>
</dbReference>
<evidence type="ECO:0000313" key="3">
    <source>
        <dbReference type="EMBL" id="MBR7827107.1"/>
    </source>
</evidence>
<feature type="transmembrane region" description="Helical" evidence="2">
    <location>
        <begin position="393"/>
        <end position="417"/>
    </location>
</feature>
<accession>A0A941EAZ6</accession>
<protein>
    <submittedName>
        <fullName evidence="3">Uncharacterized protein</fullName>
    </submittedName>
</protein>
<sequence>MAMATARRIRTAGAPPGRGTRLDTPTRLWLLLTTAVAAVLTVGLVAGFSLAGRESSASHTAHDTEVLYTEVQNLSYSLADANATAATGLLIGPQTPGQFTSRYDADIAQAEDLLAAASQRVTGDAYASAQLKAVAEQLPQYTGMIGQALAENRLGYPVAGAYLRQASELLTGSMLTETWHVVKEQQDATSGGLGSSTAFPWWEFGVGVLALLVLWRVSRRVAGVSRRRFNPGLLGAVLAVAVLLVWSVYAAGAVSLEGGSARTDYIGLAAAQTQISELSLTEAYVALQQIDRGEDQGADAAAANTALKAANPDPGSTGPSDYRAVSGCVTQAIGLAAGGRYQAAIDATVGSGKTAGEGGCEPAVGTLRADLQKTAAAEQAKFGRDMSSVGSEYAGAAAFALALVIGLLGAASAAYGLNRRLAEFR</sequence>
<feature type="transmembrane region" description="Helical" evidence="2">
    <location>
        <begin position="28"/>
        <end position="51"/>
    </location>
</feature>
<evidence type="ECO:0000313" key="4">
    <source>
        <dbReference type="Proteomes" id="UP000676325"/>
    </source>
</evidence>
<dbReference type="AlphaFoldDB" id="A0A941EAZ6"/>
<keyword evidence="2" id="KW-0472">Membrane</keyword>
<evidence type="ECO:0000256" key="1">
    <source>
        <dbReference type="SAM" id="MobiDB-lite"/>
    </source>
</evidence>
<organism evidence="3 4">
    <name type="scientific">Actinospica acidithermotolerans</name>
    <dbReference type="NCBI Taxonomy" id="2828514"/>
    <lineage>
        <taxon>Bacteria</taxon>
        <taxon>Bacillati</taxon>
        <taxon>Actinomycetota</taxon>
        <taxon>Actinomycetes</taxon>
        <taxon>Catenulisporales</taxon>
        <taxon>Actinospicaceae</taxon>
        <taxon>Actinospica</taxon>
    </lineage>
</organism>
<feature type="transmembrane region" description="Helical" evidence="2">
    <location>
        <begin position="229"/>
        <end position="249"/>
    </location>
</feature>
<feature type="compositionally biased region" description="Low complexity" evidence="1">
    <location>
        <begin position="1"/>
        <end position="18"/>
    </location>
</feature>
<reference evidence="3" key="1">
    <citation type="submission" date="2021-04" db="EMBL/GenBank/DDBJ databases">
        <title>Genome based classification of Actinospica acidithermotolerans sp. nov., an actinobacterium isolated from an Indonesian hot spring.</title>
        <authorList>
            <person name="Kusuma A.B."/>
            <person name="Putra K.E."/>
            <person name="Nafisah S."/>
            <person name="Loh J."/>
            <person name="Nouioui I."/>
            <person name="Goodfellow M."/>
        </authorList>
    </citation>
    <scope>NUCLEOTIDE SEQUENCE</scope>
    <source>
        <strain evidence="3">MGRD01-02</strain>
    </source>
</reference>
<keyword evidence="2" id="KW-0812">Transmembrane</keyword>
<dbReference type="EMBL" id="JAGSOH010000028">
    <property type="protein sequence ID" value="MBR7827107.1"/>
    <property type="molecule type" value="Genomic_DNA"/>
</dbReference>